<dbReference type="GO" id="GO:0055029">
    <property type="term" value="C:nuclear DNA-directed RNA polymerase complex"/>
    <property type="evidence" value="ECO:0007669"/>
    <property type="project" value="UniProtKB-ARBA"/>
</dbReference>
<dbReference type="SUPFAM" id="SSF55257">
    <property type="entry name" value="RBP11-like subunits of RNA polymerase"/>
    <property type="match status" value="1"/>
</dbReference>
<dbReference type="Proteomes" id="UP000799421">
    <property type="component" value="Unassembled WGS sequence"/>
</dbReference>
<dbReference type="EMBL" id="MU005969">
    <property type="protein sequence ID" value="KAF2861893.1"/>
    <property type="molecule type" value="Genomic_DNA"/>
</dbReference>
<dbReference type="OrthoDB" id="510325at2759"/>
<sequence>MEDVAAAADATTAAAAALPKKQNLRLLPGSTETAASWEFAKESHTLGNALNYVVSKNPDVQFSAYTIPHPSENVMNLRIQTYGQADGVSAASVLRKGLADLQELCDVVEDKFKAAAKV</sequence>
<dbReference type="InterPro" id="IPR009025">
    <property type="entry name" value="RBP11-like_dimer"/>
</dbReference>
<keyword evidence="4" id="KW-0539">Nucleus</keyword>
<dbReference type="PANTHER" id="PTHR13946:SF28">
    <property type="entry name" value="DNA-DIRECTED RNA POLYMERASES I AND III SUBUNIT RPAC2"/>
    <property type="match status" value="1"/>
</dbReference>
<feature type="domain" description="DNA-directed RNA polymerase RBP11-like dimerisation" evidence="6">
    <location>
        <begin position="35"/>
        <end position="110"/>
    </location>
</feature>
<dbReference type="GO" id="GO:0003899">
    <property type="term" value="F:DNA-directed RNA polymerase activity"/>
    <property type="evidence" value="ECO:0007669"/>
    <property type="project" value="InterPro"/>
</dbReference>
<organism evidence="7 8">
    <name type="scientific">Piedraia hortae CBS 480.64</name>
    <dbReference type="NCBI Taxonomy" id="1314780"/>
    <lineage>
        <taxon>Eukaryota</taxon>
        <taxon>Fungi</taxon>
        <taxon>Dikarya</taxon>
        <taxon>Ascomycota</taxon>
        <taxon>Pezizomycotina</taxon>
        <taxon>Dothideomycetes</taxon>
        <taxon>Dothideomycetidae</taxon>
        <taxon>Capnodiales</taxon>
        <taxon>Piedraiaceae</taxon>
        <taxon>Piedraia</taxon>
    </lineage>
</organism>
<dbReference type="GO" id="GO:0003677">
    <property type="term" value="F:DNA binding"/>
    <property type="evidence" value="ECO:0007669"/>
    <property type="project" value="InterPro"/>
</dbReference>
<name>A0A6A7C3G2_9PEZI</name>
<keyword evidence="2" id="KW-0240">DNA-directed RNA polymerase</keyword>
<dbReference type="InterPro" id="IPR022905">
    <property type="entry name" value="Rpo11-like"/>
</dbReference>
<dbReference type="PROSITE" id="PS01154">
    <property type="entry name" value="RNA_POL_L_13KD"/>
    <property type="match status" value="1"/>
</dbReference>
<dbReference type="AlphaFoldDB" id="A0A6A7C3G2"/>
<protein>
    <submittedName>
        <fullName evidence="7">RBP11-like subunits of RNA polymerase</fullName>
    </submittedName>
</protein>
<evidence type="ECO:0000256" key="5">
    <source>
        <dbReference type="ARBA" id="ARBA00025751"/>
    </source>
</evidence>
<keyword evidence="3" id="KW-0804">Transcription</keyword>
<gene>
    <name evidence="7" type="ORF">K470DRAFT_263275</name>
</gene>
<comment type="subcellular location">
    <subcellularLocation>
        <location evidence="1">Nucleus</location>
    </subcellularLocation>
</comment>
<dbReference type="Pfam" id="PF13656">
    <property type="entry name" value="RNA_pol_L_2"/>
    <property type="match status" value="1"/>
</dbReference>
<dbReference type="InterPro" id="IPR036603">
    <property type="entry name" value="RBP11-like"/>
</dbReference>
<dbReference type="HAMAP" id="MF_00261">
    <property type="entry name" value="RNApol_arch_Rpo11"/>
    <property type="match status" value="1"/>
</dbReference>
<dbReference type="InterPro" id="IPR008193">
    <property type="entry name" value="RNA_pol_Rpb11_13-16kDa_CS"/>
</dbReference>
<evidence type="ECO:0000256" key="2">
    <source>
        <dbReference type="ARBA" id="ARBA00022478"/>
    </source>
</evidence>
<evidence type="ECO:0000256" key="1">
    <source>
        <dbReference type="ARBA" id="ARBA00004123"/>
    </source>
</evidence>
<evidence type="ECO:0000313" key="7">
    <source>
        <dbReference type="EMBL" id="KAF2861893.1"/>
    </source>
</evidence>
<evidence type="ECO:0000313" key="8">
    <source>
        <dbReference type="Proteomes" id="UP000799421"/>
    </source>
</evidence>
<proteinExistence type="inferred from homology"/>
<evidence type="ECO:0000256" key="3">
    <source>
        <dbReference type="ARBA" id="ARBA00023163"/>
    </source>
</evidence>
<dbReference type="InterPro" id="IPR033898">
    <property type="entry name" value="RNAP_AC19"/>
</dbReference>
<comment type="similarity">
    <text evidence="5">Belongs to the archaeal Rpo11/eukaryotic RPB11/RPC19 RNA polymerase subunit family.</text>
</comment>
<dbReference type="GO" id="GO:0006362">
    <property type="term" value="P:transcription elongation by RNA polymerase I"/>
    <property type="evidence" value="ECO:0007669"/>
    <property type="project" value="TreeGrafter"/>
</dbReference>
<accession>A0A6A7C3G2</accession>
<keyword evidence="8" id="KW-1185">Reference proteome</keyword>
<reference evidence="7" key="1">
    <citation type="journal article" date="2020" name="Stud. Mycol.">
        <title>101 Dothideomycetes genomes: a test case for predicting lifestyles and emergence of pathogens.</title>
        <authorList>
            <person name="Haridas S."/>
            <person name="Albert R."/>
            <person name="Binder M."/>
            <person name="Bloem J."/>
            <person name="Labutti K."/>
            <person name="Salamov A."/>
            <person name="Andreopoulos B."/>
            <person name="Baker S."/>
            <person name="Barry K."/>
            <person name="Bills G."/>
            <person name="Bluhm B."/>
            <person name="Cannon C."/>
            <person name="Castanera R."/>
            <person name="Culley D."/>
            <person name="Daum C."/>
            <person name="Ezra D."/>
            <person name="Gonzalez J."/>
            <person name="Henrissat B."/>
            <person name="Kuo A."/>
            <person name="Liang C."/>
            <person name="Lipzen A."/>
            <person name="Lutzoni F."/>
            <person name="Magnuson J."/>
            <person name="Mondo S."/>
            <person name="Nolan M."/>
            <person name="Ohm R."/>
            <person name="Pangilinan J."/>
            <person name="Park H.-J."/>
            <person name="Ramirez L."/>
            <person name="Alfaro M."/>
            <person name="Sun H."/>
            <person name="Tritt A."/>
            <person name="Yoshinaga Y."/>
            <person name="Zwiers L.-H."/>
            <person name="Turgeon B."/>
            <person name="Goodwin S."/>
            <person name="Spatafora J."/>
            <person name="Crous P."/>
            <person name="Grigoriev I."/>
        </authorList>
    </citation>
    <scope>NUCLEOTIDE SEQUENCE</scope>
    <source>
        <strain evidence="7">CBS 480.64</strain>
    </source>
</reference>
<dbReference type="GO" id="GO:0006383">
    <property type="term" value="P:transcription by RNA polymerase III"/>
    <property type="evidence" value="ECO:0007669"/>
    <property type="project" value="TreeGrafter"/>
</dbReference>
<dbReference type="CDD" id="cd07029">
    <property type="entry name" value="RNAP_I_III_AC19"/>
    <property type="match status" value="1"/>
</dbReference>
<dbReference type="GO" id="GO:0046983">
    <property type="term" value="F:protein dimerization activity"/>
    <property type="evidence" value="ECO:0007669"/>
    <property type="project" value="InterPro"/>
</dbReference>
<evidence type="ECO:0000256" key="4">
    <source>
        <dbReference type="ARBA" id="ARBA00023242"/>
    </source>
</evidence>
<dbReference type="GO" id="GO:0005736">
    <property type="term" value="C:RNA polymerase I complex"/>
    <property type="evidence" value="ECO:0007669"/>
    <property type="project" value="TreeGrafter"/>
</dbReference>
<dbReference type="PANTHER" id="PTHR13946">
    <property type="entry name" value="DNA-DIRECTED RNA POLYMERASE I,II,III"/>
    <property type="match status" value="1"/>
</dbReference>
<evidence type="ECO:0000259" key="6">
    <source>
        <dbReference type="Pfam" id="PF13656"/>
    </source>
</evidence>
<dbReference type="GO" id="GO:0005666">
    <property type="term" value="C:RNA polymerase III complex"/>
    <property type="evidence" value="ECO:0007669"/>
    <property type="project" value="TreeGrafter"/>
</dbReference>
<dbReference type="Gene3D" id="3.30.1360.10">
    <property type="entry name" value="RNA polymerase, RBP11-like subunit"/>
    <property type="match status" value="1"/>
</dbReference>